<dbReference type="SMART" id="SM00357">
    <property type="entry name" value="CSP"/>
    <property type="match status" value="1"/>
</dbReference>
<dbReference type="InterPro" id="IPR003029">
    <property type="entry name" value="S1_domain"/>
</dbReference>
<dbReference type="PROSITE" id="PS01175">
    <property type="entry name" value="RIBONUCLEASE_II"/>
    <property type="match status" value="1"/>
</dbReference>
<keyword evidence="7 8" id="KW-0694">RNA-binding</keyword>
<keyword evidence="4 8" id="KW-0540">Nuclease</keyword>
<dbReference type="InterPro" id="IPR022966">
    <property type="entry name" value="RNase_II/R_CS"/>
</dbReference>
<dbReference type="GO" id="GO:0003723">
    <property type="term" value="F:RNA binding"/>
    <property type="evidence" value="ECO:0007669"/>
    <property type="project" value="UniProtKB-UniRule"/>
</dbReference>
<keyword evidence="3 8" id="KW-0963">Cytoplasm</keyword>
<evidence type="ECO:0000256" key="2">
    <source>
        <dbReference type="ARBA" id="ARBA00004496"/>
    </source>
</evidence>
<evidence type="ECO:0000259" key="10">
    <source>
        <dbReference type="PROSITE" id="PS50126"/>
    </source>
</evidence>
<dbReference type="STRING" id="857265.WG78_04155"/>
<keyword evidence="5 8" id="KW-0378">Hydrolase</keyword>
<evidence type="ECO:0000256" key="1">
    <source>
        <dbReference type="ARBA" id="ARBA00001849"/>
    </source>
</evidence>
<feature type="region of interest" description="Disordered" evidence="9">
    <location>
        <begin position="801"/>
        <end position="897"/>
    </location>
</feature>
<feature type="region of interest" description="Disordered" evidence="9">
    <location>
        <begin position="984"/>
        <end position="1180"/>
    </location>
</feature>
<dbReference type="Pfam" id="PF17876">
    <property type="entry name" value="CSD2"/>
    <property type="match status" value="1"/>
</dbReference>
<dbReference type="InterPro" id="IPR004476">
    <property type="entry name" value="RNase_II/RNase_R"/>
</dbReference>
<dbReference type="NCBIfam" id="TIGR00358">
    <property type="entry name" value="3_prime_RNase"/>
    <property type="match status" value="1"/>
</dbReference>
<evidence type="ECO:0000256" key="8">
    <source>
        <dbReference type="HAMAP-Rule" id="MF_01895"/>
    </source>
</evidence>
<evidence type="ECO:0000256" key="7">
    <source>
        <dbReference type="ARBA" id="ARBA00022884"/>
    </source>
</evidence>
<dbReference type="CDD" id="cd04471">
    <property type="entry name" value="S1_RNase_R"/>
    <property type="match status" value="1"/>
</dbReference>
<comment type="catalytic activity">
    <reaction evidence="1 8">
        <text>Exonucleolytic cleavage in the 3'- to 5'-direction to yield nucleoside 5'-phosphates.</text>
        <dbReference type="EC" id="3.1.13.1"/>
    </reaction>
</comment>
<dbReference type="Pfam" id="PF00575">
    <property type="entry name" value="S1"/>
    <property type="match status" value="1"/>
</dbReference>
<name>A0A0N0XN29_9NEIS</name>
<evidence type="ECO:0000256" key="4">
    <source>
        <dbReference type="ARBA" id="ARBA00022722"/>
    </source>
</evidence>
<dbReference type="GO" id="GO:0005829">
    <property type="term" value="C:cytosol"/>
    <property type="evidence" value="ECO:0007669"/>
    <property type="project" value="TreeGrafter"/>
</dbReference>
<keyword evidence="12" id="KW-1185">Reference proteome</keyword>
<evidence type="ECO:0000256" key="9">
    <source>
        <dbReference type="SAM" id="MobiDB-lite"/>
    </source>
</evidence>
<organism evidence="11 12">
    <name type="scientific">Amantichitinum ursilacus</name>
    <dbReference type="NCBI Taxonomy" id="857265"/>
    <lineage>
        <taxon>Bacteria</taxon>
        <taxon>Pseudomonadati</taxon>
        <taxon>Pseudomonadota</taxon>
        <taxon>Betaproteobacteria</taxon>
        <taxon>Neisseriales</taxon>
        <taxon>Chitinibacteraceae</taxon>
        <taxon>Amantichitinum</taxon>
    </lineage>
</organism>
<dbReference type="AlphaFoldDB" id="A0A0N0XN29"/>
<dbReference type="InterPro" id="IPR011805">
    <property type="entry name" value="RNase_R"/>
</dbReference>
<feature type="compositionally biased region" description="Low complexity" evidence="9">
    <location>
        <begin position="862"/>
        <end position="879"/>
    </location>
</feature>
<dbReference type="Proteomes" id="UP000037939">
    <property type="component" value="Unassembled WGS sequence"/>
</dbReference>
<dbReference type="HAMAP" id="MF_01895">
    <property type="entry name" value="RNase_R"/>
    <property type="match status" value="1"/>
</dbReference>
<evidence type="ECO:0000256" key="5">
    <source>
        <dbReference type="ARBA" id="ARBA00022801"/>
    </source>
</evidence>
<sequence length="1180" mass="125329">MSRKKIAIITSTSGAIATPSLRQQDPHLEREKQRYDNPLPSREFVLKVLADAGAPLEVDVLVQMLDITPAERAFFERRLGAMSREGELMINRKGAVCLPEKISLVAGRVQGHPEGFGFVITDEPGNDFYLSQREMEKVFHGDRVLVRESGVDRRGRKEATIVEVTERANNTLVGRLIAEQGVFIVAAEDKRISRDILVPPHETGGARPGQVVVVALIQQPERHVQPLGRVVEIVGDYGDPGMEIEIALRKHNLPHVFSDAAKAQAEATSQKVGKKELKPVQGVEREDLRDLPLVTIDGETARDFDDAVFAEKKGKGWRLVVAIADVSHYVTPGDALDATAIERGNSVYFPRRVIPMLPEEISNGICSLNPEVDRLCMVCDMNVSASGKIKKYRFYPAVMHSKARLTYNKVWDMIENPKGDNAKQYKKVLPHINNLYDLFKAFAQARGKRGAIDFETTETEIRFDENGKIREIVPVVRNDAHKLIEECMLAANVCAADILIKNKHPSLFRVHEGPTPEKLDKLREYLRSCGLTLEGGESPQAADYSAVMAQIKQRPDMPLLQTMLLRSLQQAVYSPDNKGHFGLGYEAYTHFTSPIRRYPDLLVHRSIKAILAGKKYKPAQKWDALGVQCSVTERRADEASRDVLNFLKCYFMQDKVGEVFEGSVAAVTGFGLFVLLDNLYVEGLVHISELGSDYFQYDDRRHELRGDRTGQVYRLTDRIRVRVARVDLDTSKIDFVLAPLGAPASAEPYTPAARNGDRRGNSRQRFASNAPVAAEAPLQAVTPLATPTGSVAEAAVNKAIASAQPAGQTASVGEAGKKRRNRNRDRNRNANRAAQGSGNPATTAINAPAATTPPAQRAGRNAVKPKAVANPVAAPAPKQKATRAERRARAAARAAATDNVAVNPAAAAPVVAAKPAAPKAAVAKTVAPKAAAPKPVTAKAASTQAAVAKSTAANAPAAKATTSQAPANKAAPKAVVNKANTVNADTAQNSAPQARSAKAAAPKATTAKAAGAKPVTAKASTAKPATAKNAAPEASAAKPAAAKATTAKAPAAKATTAKATTAKATTAKATTAKATTAKAPAAKAATAKASTAKASTAKAPTAKATAAKAPVAKAPAAKATNAKPASAKAAAPAASKSAAPTSATPAATARSRKKVQTAAEANNAAPTSAPRSRKKPPTAQ</sequence>
<proteinExistence type="inferred from homology"/>
<evidence type="ECO:0000313" key="12">
    <source>
        <dbReference type="Proteomes" id="UP000037939"/>
    </source>
</evidence>
<evidence type="ECO:0000256" key="3">
    <source>
        <dbReference type="ARBA" id="ARBA00022490"/>
    </source>
</evidence>
<comment type="function">
    <text evidence="8">3'-5' exoribonuclease that releases 5'-nucleoside monophosphates and is involved in maturation of structured RNAs.</text>
</comment>
<dbReference type="Pfam" id="PF08206">
    <property type="entry name" value="OB_RNB"/>
    <property type="match status" value="1"/>
</dbReference>
<dbReference type="InterPro" id="IPR001900">
    <property type="entry name" value="RNase_II/R"/>
</dbReference>
<comment type="similarity">
    <text evidence="8">Belongs to the RNR ribonuclease family. RNase R subfamily.</text>
</comment>
<dbReference type="InterPro" id="IPR013223">
    <property type="entry name" value="RNase_B_OB_dom"/>
</dbReference>
<dbReference type="GO" id="GO:0008859">
    <property type="term" value="F:exoribonuclease II activity"/>
    <property type="evidence" value="ECO:0007669"/>
    <property type="project" value="UniProtKB-UniRule"/>
</dbReference>
<keyword evidence="6 8" id="KW-0269">Exonuclease</keyword>
<protein>
    <recommendedName>
        <fullName evidence="8">Ribonuclease R</fullName>
        <shortName evidence="8">RNase R</shortName>
        <ecNumber evidence="8">3.1.13.1</ecNumber>
    </recommendedName>
</protein>
<dbReference type="Pfam" id="PF00773">
    <property type="entry name" value="RNB"/>
    <property type="match status" value="1"/>
</dbReference>
<feature type="region of interest" description="Disordered" evidence="9">
    <location>
        <begin position="746"/>
        <end position="767"/>
    </location>
</feature>
<dbReference type="EMBL" id="LAQT01000002">
    <property type="protein sequence ID" value="KPC54734.1"/>
    <property type="molecule type" value="Genomic_DNA"/>
</dbReference>
<gene>
    <name evidence="8 11" type="primary">rnr</name>
    <name evidence="11" type="ORF">WG78_04155</name>
</gene>
<dbReference type="PROSITE" id="PS50126">
    <property type="entry name" value="S1"/>
    <property type="match status" value="1"/>
</dbReference>
<dbReference type="InterPro" id="IPR050180">
    <property type="entry name" value="RNR_Ribonuclease"/>
</dbReference>
<dbReference type="InterPro" id="IPR012340">
    <property type="entry name" value="NA-bd_OB-fold"/>
</dbReference>
<dbReference type="PATRIC" id="fig|857265.3.peg.851"/>
<dbReference type="NCBIfam" id="TIGR02063">
    <property type="entry name" value="RNase_R"/>
    <property type="match status" value="1"/>
</dbReference>
<feature type="compositionally biased region" description="Low complexity" evidence="9">
    <location>
        <begin position="1157"/>
        <end position="1170"/>
    </location>
</feature>
<feature type="domain" description="S1 motif" evidence="10">
    <location>
        <begin position="657"/>
        <end position="738"/>
    </location>
</feature>
<dbReference type="SMART" id="SM00955">
    <property type="entry name" value="RNB"/>
    <property type="match status" value="1"/>
</dbReference>
<dbReference type="PANTHER" id="PTHR23355">
    <property type="entry name" value="RIBONUCLEASE"/>
    <property type="match status" value="1"/>
</dbReference>
<dbReference type="InterPro" id="IPR040476">
    <property type="entry name" value="CSD2"/>
</dbReference>
<dbReference type="Gene3D" id="2.40.50.140">
    <property type="entry name" value="Nucleic acid-binding proteins"/>
    <property type="match status" value="2"/>
</dbReference>
<dbReference type="PANTHER" id="PTHR23355:SF9">
    <property type="entry name" value="DIS3-LIKE EXONUCLEASE 2"/>
    <property type="match status" value="1"/>
</dbReference>
<feature type="compositionally biased region" description="Low complexity" evidence="9">
    <location>
        <begin position="830"/>
        <end position="855"/>
    </location>
</feature>
<dbReference type="SUPFAM" id="SSF50249">
    <property type="entry name" value="Nucleic acid-binding proteins"/>
    <property type="match status" value="4"/>
</dbReference>
<dbReference type="EC" id="3.1.13.1" evidence="8"/>
<feature type="compositionally biased region" description="Low complexity" evidence="9">
    <location>
        <begin position="984"/>
        <end position="1149"/>
    </location>
</feature>
<reference evidence="11 12" key="1">
    <citation type="submission" date="2015-07" db="EMBL/GenBank/DDBJ databases">
        <title>Draft genome sequence of the Amantichitinum ursilacus IGB-41, a new chitin-degrading bacterium.</title>
        <authorList>
            <person name="Kirstahler P."/>
            <person name="Guenther M."/>
            <person name="Grumaz C."/>
            <person name="Rupp S."/>
            <person name="Zibek S."/>
            <person name="Sohn K."/>
        </authorList>
    </citation>
    <scope>NUCLEOTIDE SEQUENCE [LARGE SCALE GENOMIC DNA]</scope>
    <source>
        <strain evidence="11 12">IGB-41</strain>
    </source>
</reference>
<comment type="subcellular location">
    <subcellularLocation>
        <location evidence="2 8">Cytoplasm</location>
    </subcellularLocation>
</comment>
<accession>A0A0N0XN29</accession>
<evidence type="ECO:0000256" key="6">
    <source>
        <dbReference type="ARBA" id="ARBA00022839"/>
    </source>
</evidence>
<dbReference type="GO" id="GO:0006402">
    <property type="term" value="P:mRNA catabolic process"/>
    <property type="evidence" value="ECO:0007669"/>
    <property type="project" value="TreeGrafter"/>
</dbReference>
<dbReference type="SMART" id="SM00316">
    <property type="entry name" value="S1"/>
    <property type="match status" value="1"/>
</dbReference>
<evidence type="ECO:0000313" key="11">
    <source>
        <dbReference type="EMBL" id="KPC54734.1"/>
    </source>
</evidence>
<feature type="compositionally biased region" description="Basic residues" evidence="9">
    <location>
        <begin position="1171"/>
        <end position="1180"/>
    </location>
</feature>
<dbReference type="InterPro" id="IPR011129">
    <property type="entry name" value="CSD"/>
</dbReference>
<comment type="caution">
    <text evidence="11">The sequence shown here is derived from an EMBL/GenBank/DDBJ whole genome shotgun (WGS) entry which is preliminary data.</text>
</comment>